<dbReference type="Proteomes" id="UP000070501">
    <property type="component" value="Unassembled WGS sequence"/>
</dbReference>
<evidence type="ECO:0000256" key="1">
    <source>
        <dbReference type="SAM" id="MobiDB-lite"/>
    </source>
</evidence>
<evidence type="ECO:0000313" key="2">
    <source>
        <dbReference type="EMBL" id="KXJ92660.1"/>
    </source>
</evidence>
<gene>
    <name evidence="2" type="ORF">Micbo1qcDRAFT_160417</name>
</gene>
<sequence>MAAPRRTPAPSLPSLLNPEPVAAAQPSSTPSRAAELMSFSNILSSGPDPIPKAKAPIIPEPKEKPPRKSKGRESRVRE</sequence>
<feature type="non-terminal residue" evidence="2">
    <location>
        <position position="78"/>
    </location>
</feature>
<name>A0A136J641_9PEZI</name>
<accession>A0A136J641</accession>
<evidence type="ECO:0000313" key="3">
    <source>
        <dbReference type="Proteomes" id="UP000070501"/>
    </source>
</evidence>
<dbReference type="STRING" id="196109.A0A136J641"/>
<proteinExistence type="predicted"/>
<dbReference type="InParanoid" id="A0A136J641"/>
<feature type="compositionally biased region" description="Basic and acidic residues" evidence="1">
    <location>
        <begin position="60"/>
        <end position="78"/>
    </location>
</feature>
<protein>
    <submittedName>
        <fullName evidence="2">Uncharacterized protein</fullName>
    </submittedName>
</protein>
<keyword evidence="3" id="KW-1185">Reference proteome</keyword>
<dbReference type="EMBL" id="KQ964248">
    <property type="protein sequence ID" value="KXJ92660.1"/>
    <property type="molecule type" value="Genomic_DNA"/>
</dbReference>
<dbReference type="AlphaFoldDB" id="A0A136J641"/>
<organism evidence="2 3">
    <name type="scientific">Microdochium bolleyi</name>
    <dbReference type="NCBI Taxonomy" id="196109"/>
    <lineage>
        <taxon>Eukaryota</taxon>
        <taxon>Fungi</taxon>
        <taxon>Dikarya</taxon>
        <taxon>Ascomycota</taxon>
        <taxon>Pezizomycotina</taxon>
        <taxon>Sordariomycetes</taxon>
        <taxon>Xylariomycetidae</taxon>
        <taxon>Xylariales</taxon>
        <taxon>Microdochiaceae</taxon>
        <taxon>Microdochium</taxon>
    </lineage>
</organism>
<feature type="region of interest" description="Disordered" evidence="1">
    <location>
        <begin position="1"/>
        <end position="78"/>
    </location>
</feature>
<reference evidence="3" key="1">
    <citation type="submission" date="2016-02" db="EMBL/GenBank/DDBJ databases">
        <title>Draft genome sequence of Microdochium bolleyi, a fungal endophyte of beachgrass.</title>
        <authorList>
            <consortium name="DOE Joint Genome Institute"/>
            <person name="David A.S."/>
            <person name="May G."/>
            <person name="Haridas S."/>
            <person name="Lim J."/>
            <person name="Wang M."/>
            <person name="Labutti K."/>
            <person name="Lipzen A."/>
            <person name="Barry K."/>
            <person name="Grigoriev I.V."/>
        </authorList>
    </citation>
    <scope>NUCLEOTIDE SEQUENCE [LARGE SCALE GENOMIC DNA]</scope>
    <source>
        <strain evidence="3">J235TASD1</strain>
    </source>
</reference>